<evidence type="ECO:0000256" key="3">
    <source>
        <dbReference type="ARBA" id="ARBA00023125"/>
    </source>
</evidence>
<reference evidence="6 7" key="1">
    <citation type="submission" date="2020-04" db="EMBL/GenBank/DDBJ databases">
        <authorList>
            <person name="Hitch T.C.A."/>
            <person name="Wylensek D."/>
            <person name="Clavel T."/>
        </authorList>
    </citation>
    <scope>NUCLEOTIDE SEQUENCE [LARGE SCALE GENOMIC DNA]</scope>
    <source>
        <strain evidence="6 7">COR2-253-APC-1A</strain>
    </source>
</reference>
<dbReference type="PANTHER" id="PTHR30146:SF148">
    <property type="entry name" value="HTH-TYPE TRANSCRIPTIONAL REPRESSOR PURR-RELATED"/>
    <property type="match status" value="1"/>
</dbReference>
<evidence type="ECO:0000313" key="6">
    <source>
        <dbReference type="EMBL" id="NMD87320.1"/>
    </source>
</evidence>
<feature type="domain" description="HTH lacI-type" evidence="5">
    <location>
        <begin position="1"/>
        <end position="57"/>
    </location>
</feature>
<dbReference type="PROSITE" id="PS50932">
    <property type="entry name" value="HTH_LACI_2"/>
    <property type="match status" value="1"/>
</dbReference>
<dbReference type="Gene3D" id="1.10.260.40">
    <property type="entry name" value="lambda repressor-like DNA-binding domains"/>
    <property type="match status" value="1"/>
</dbReference>
<sequence length="343" mass="37951">MNLKELAAEFGVSPSTISRVVNQSKNFSVSAELRGRILARAAELGYAPNPMYQAMRKKDNRQISILFPYLLHIMGGADISKGIDCLSEELFRLGYSSHYLSCPQEQRRNYGVPPWKVAGAVAVDVRLPGQIAELDASGIPYVSLNGIAGPNGASVLVDERANTFLLLDYLYGLGHRRIGYVSHYRSREVVHFEFQENHYSVVERAEAYLEFCRERELMPLLPGLDSDHNAAETVDGALAQGATAFVTYAFTDALRVEYLLRKRGLRVPEDVSVAAFNNPKVAAFVNPALTCIEIPVGEMGRTAARLLLDKINKTGDPANASIRLVGKLHRRDSVAPCRRKKTK</sequence>
<dbReference type="InterPro" id="IPR028082">
    <property type="entry name" value="Peripla_BP_I"/>
</dbReference>
<proteinExistence type="predicted"/>
<organism evidence="6 7">
    <name type="scientific">Victivallis vadensis</name>
    <dbReference type="NCBI Taxonomy" id="172901"/>
    <lineage>
        <taxon>Bacteria</taxon>
        <taxon>Pseudomonadati</taxon>
        <taxon>Lentisphaerota</taxon>
        <taxon>Lentisphaeria</taxon>
        <taxon>Victivallales</taxon>
        <taxon>Victivallaceae</taxon>
        <taxon>Victivallis</taxon>
    </lineage>
</organism>
<dbReference type="AlphaFoldDB" id="A0A848B0N5"/>
<comment type="caution">
    <text evidence="6">The sequence shown here is derived from an EMBL/GenBank/DDBJ whole genome shotgun (WGS) entry which is preliminary data.</text>
</comment>
<protein>
    <submittedName>
        <fullName evidence="6">LacI family transcriptional regulator</fullName>
    </submittedName>
</protein>
<dbReference type="CDD" id="cd01392">
    <property type="entry name" value="HTH_LacI"/>
    <property type="match status" value="1"/>
</dbReference>
<evidence type="ECO:0000313" key="7">
    <source>
        <dbReference type="Proteomes" id="UP000576225"/>
    </source>
</evidence>
<evidence type="ECO:0000256" key="1">
    <source>
        <dbReference type="ARBA" id="ARBA00022491"/>
    </source>
</evidence>
<accession>A0A848B0N5</accession>
<keyword evidence="4" id="KW-0804">Transcription</keyword>
<dbReference type="Gene3D" id="3.40.50.2300">
    <property type="match status" value="2"/>
</dbReference>
<dbReference type="PANTHER" id="PTHR30146">
    <property type="entry name" value="LACI-RELATED TRANSCRIPTIONAL REPRESSOR"/>
    <property type="match status" value="1"/>
</dbReference>
<keyword evidence="3" id="KW-0238">DNA-binding</keyword>
<dbReference type="SMART" id="SM00354">
    <property type="entry name" value="HTH_LACI"/>
    <property type="match status" value="1"/>
</dbReference>
<name>A0A848B0N5_9BACT</name>
<gene>
    <name evidence="6" type="ORF">HF882_12065</name>
</gene>
<dbReference type="GO" id="GO:0000976">
    <property type="term" value="F:transcription cis-regulatory region binding"/>
    <property type="evidence" value="ECO:0007669"/>
    <property type="project" value="TreeGrafter"/>
</dbReference>
<dbReference type="Pfam" id="PF00356">
    <property type="entry name" value="LacI"/>
    <property type="match status" value="1"/>
</dbReference>
<evidence type="ECO:0000256" key="4">
    <source>
        <dbReference type="ARBA" id="ARBA00023163"/>
    </source>
</evidence>
<dbReference type="CDD" id="cd06267">
    <property type="entry name" value="PBP1_LacI_sugar_binding-like"/>
    <property type="match status" value="1"/>
</dbReference>
<keyword evidence="2" id="KW-0805">Transcription regulation</keyword>
<evidence type="ECO:0000259" key="5">
    <source>
        <dbReference type="PROSITE" id="PS50932"/>
    </source>
</evidence>
<dbReference type="InterPro" id="IPR010982">
    <property type="entry name" value="Lambda_DNA-bd_dom_sf"/>
</dbReference>
<dbReference type="SUPFAM" id="SSF47413">
    <property type="entry name" value="lambda repressor-like DNA-binding domains"/>
    <property type="match status" value="1"/>
</dbReference>
<evidence type="ECO:0000256" key="2">
    <source>
        <dbReference type="ARBA" id="ARBA00023015"/>
    </source>
</evidence>
<dbReference type="InterPro" id="IPR000843">
    <property type="entry name" value="HTH_LacI"/>
</dbReference>
<dbReference type="EMBL" id="JABAEW010000022">
    <property type="protein sequence ID" value="NMD87320.1"/>
    <property type="molecule type" value="Genomic_DNA"/>
</dbReference>
<dbReference type="InterPro" id="IPR046335">
    <property type="entry name" value="LacI/GalR-like_sensor"/>
</dbReference>
<dbReference type="Pfam" id="PF13377">
    <property type="entry name" value="Peripla_BP_3"/>
    <property type="match status" value="1"/>
</dbReference>
<dbReference type="Proteomes" id="UP000576225">
    <property type="component" value="Unassembled WGS sequence"/>
</dbReference>
<dbReference type="SUPFAM" id="SSF53822">
    <property type="entry name" value="Periplasmic binding protein-like I"/>
    <property type="match status" value="1"/>
</dbReference>
<dbReference type="GO" id="GO:0003700">
    <property type="term" value="F:DNA-binding transcription factor activity"/>
    <property type="evidence" value="ECO:0007669"/>
    <property type="project" value="TreeGrafter"/>
</dbReference>
<keyword evidence="1" id="KW-0678">Repressor</keyword>
<dbReference type="RefSeq" id="WP_168962786.1">
    <property type="nucleotide sequence ID" value="NZ_CAJKCJ010000100.1"/>
</dbReference>